<keyword evidence="3" id="KW-1185">Reference proteome</keyword>
<gene>
    <name evidence="2" type="ORF">ATO8_16285</name>
</gene>
<dbReference type="InterPro" id="IPR017516">
    <property type="entry name" value="AbrB_dup"/>
</dbReference>
<evidence type="ECO:0000256" key="1">
    <source>
        <dbReference type="SAM" id="Phobius"/>
    </source>
</evidence>
<dbReference type="PATRIC" id="fig|1317118.6.peg.3348"/>
<dbReference type="EMBL" id="AQQW01000011">
    <property type="protein sequence ID" value="ETW11490.1"/>
    <property type="molecule type" value="Genomic_DNA"/>
</dbReference>
<dbReference type="Pfam" id="PF05145">
    <property type="entry name" value="AbrB"/>
    <property type="match status" value="1"/>
</dbReference>
<feature type="transmembrane region" description="Helical" evidence="1">
    <location>
        <begin position="219"/>
        <end position="237"/>
    </location>
</feature>
<evidence type="ECO:0000313" key="3">
    <source>
        <dbReference type="Proteomes" id="UP000019063"/>
    </source>
</evidence>
<accession>W4HHM7</accession>
<name>W4HHM7_9RHOB</name>
<keyword evidence="1" id="KW-0812">Transmembrane</keyword>
<feature type="transmembrane region" description="Helical" evidence="1">
    <location>
        <begin position="304"/>
        <end position="330"/>
    </location>
</feature>
<dbReference type="eggNOG" id="COG3180">
    <property type="taxonomic scope" value="Bacteria"/>
</dbReference>
<feature type="transmembrane region" description="Helical" evidence="1">
    <location>
        <begin position="270"/>
        <end position="298"/>
    </location>
</feature>
<dbReference type="Proteomes" id="UP000019063">
    <property type="component" value="Unassembled WGS sequence"/>
</dbReference>
<protein>
    <submittedName>
        <fullName evidence="2">Putative ammonia monooxygenase</fullName>
    </submittedName>
</protein>
<dbReference type="PIRSF" id="PIRSF038991">
    <property type="entry name" value="Protein_AbrB"/>
    <property type="match status" value="1"/>
</dbReference>
<dbReference type="NCBIfam" id="TIGR03082">
    <property type="entry name" value="Gneg_AbrB_dup"/>
    <property type="match status" value="1"/>
</dbReference>
<dbReference type="AlphaFoldDB" id="W4HHM7"/>
<dbReference type="GO" id="GO:0016020">
    <property type="term" value="C:membrane"/>
    <property type="evidence" value="ECO:0007669"/>
    <property type="project" value="InterPro"/>
</dbReference>
<keyword evidence="2" id="KW-0560">Oxidoreductase</keyword>
<sequence length="367" mass="38035">MPAYAGMERPVNGAALLRKVATVALGCLGAAAFWRLGLPLPFLFGPLVLCLVAALARVPISSPRRLGKLMRTVLGVAIGASITPEVVDRLPQMAVSLALVPVSVVVTALIGVPFFRRVVGFDAVTAWYASMPGGLQEMVTFGEEAGANVRALTLIHATRLLLIVLIAPFVLTQLFDADLTRPIGDPAASLPPSELAIMAAAAIAGWQIAERIGMFGASILGPMLLAAVLSLAGVIHHRPPAEAILAAQLFIGIALGAGYVGITMAEVRKVVLAGIVFVVIVAAVATAFAETVIFLGLAPPQDGFLAFAPAGQAEMAVIAIVVGADLGYVVTHHLTRVFLVIIGAPIASRLLGVGRRPAEAEPQDVRK</sequence>
<feature type="transmembrane region" description="Helical" evidence="1">
    <location>
        <begin position="16"/>
        <end position="34"/>
    </location>
</feature>
<reference evidence="2 3" key="1">
    <citation type="journal article" date="2014" name="Antonie Van Leeuwenhoek">
        <title>Roseivivax atlanticus sp. nov., isolated from surface seawater of the Atlantic Ocean.</title>
        <authorList>
            <person name="Li G."/>
            <person name="Lai Q."/>
            <person name="Liu X."/>
            <person name="Sun F."/>
            <person name="Shao Z."/>
        </authorList>
    </citation>
    <scope>NUCLEOTIDE SEQUENCE [LARGE SCALE GENOMIC DNA]</scope>
    <source>
        <strain evidence="2 3">22II-s10s</strain>
    </source>
</reference>
<evidence type="ECO:0000313" key="2">
    <source>
        <dbReference type="EMBL" id="ETW11490.1"/>
    </source>
</evidence>
<feature type="transmembrane region" description="Helical" evidence="1">
    <location>
        <begin position="40"/>
        <end position="57"/>
    </location>
</feature>
<feature type="transmembrane region" description="Helical" evidence="1">
    <location>
        <begin position="157"/>
        <end position="175"/>
    </location>
</feature>
<keyword evidence="1" id="KW-1133">Transmembrane helix</keyword>
<dbReference type="InterPro" id="IPR007820">
    <property type="entry name" value="AbrB_fam"/>
</dbReference>
<keyword evidence="2" id="KW-0503">Monooxygenase</keyword>
<dbReference type="PANTHER" id="PTHR38457:SF1">
    <property type="entry name" value="REGULATOR ABRB-RELATED"/>
    <property type="match status" value="1"/>
</dbReference>
<organism evidence="2 3">
    <name type="scientific">Roseivivax marinus</name>
    <dbReference type="NCBI Taxonomy" id="1379903"/>
    <lineage>
        <taxon>Bacteria</taxon>
        <taxon>Pseudomonadati</taxon>
        <taxon>Pseudomonadota</taxon>
        <taxon>Alphaproteobacteria</taxon>
        <taxon>Rhodobacterales</taxon>
        <taxon>Roseobacteraceae</taxon>
        <taxon>Roseivivax</taxon>
    </lineage>
</organism>
<comment type="caution">
    <text evidence="2">The sequence shown here is derived from an EMBL/GenBank/DDBJ whole genome shotgun (WGS) entry which is preliminary data.</text>
</comment>
<dbReference type="STRING" id="1379903.ATO8_16285"/>
<dbReference type="GO" id="GO:0010468">
    <property type="term" value="P:regulation of gene expression"/>
    <property type="evidence" value="ECO:0007669"/>
    <property type="project" value="InterPro"/>
</dbReference>
<proteinExistence type="predicted"/>
<dbReference type="PANTHER" id="PTHR38457">
    <property type="entry name" value="REGULATOR ABRB-RELATED"/>
    <property type="match status" value="1"/>
</dbReference>
<dbReference type="GO" id="GO:0004497">
    <property type="term" value="F:monooxygenase activity"/>
    <property type="evidence" value="ECO:0007669"/>
    <property type="project" value="UniProtKB-KW"/>
</dbReference>
<keyword evidence="1" id="KW-0472">Membrane</keyword>
<feature type="transmembrane region" description="Helical" evidence="1">
    <location>
        <begin position="243"/>
        <end position="263"/>
    </location>
</feature>
<feature type="transmembrane region" description="Helical" evidence="1">
    <location>
        <begin position="93"/>
        <end position="115"/>
    </location>
</feature>